<evidence type="ECO:0000256" key="5">
    <source>
        <dbReference type="SAM" id="SignalP"/>
    </source>
</evidence>
<keyword evidence="5" id="KW-0732">Signal</keyword>
<dbReference type="Proteomes" id="UP000318478">
    <property type="component" value="Unassembled WGS sequence"/>
</dbReference>
<evidence type="ECO:0000256" key="4">
    <source>
        <dbReference type="SAM" id="MobiDB-lite"/>
    </source>
</evidence>
<feature type="compositionally biased region" description="Acidic residues" evidence="4">
    <location>
        <begin position="425"/>
        <end position="434"/>
    </location>
</feature>
<proteinExistence type="predicted"/>
<dbReference type="GO" id="GO:0030313">
    <property type="term" value="C:cell envelope"/>
    <property type="evidence" value="ECO:0007669"/>
    <property type="project" value="UniProtKB-SubCell"/>
</dbReference>
<dbReference type="PANTHER" id="PTHR42852">
    <property type="entry name" value="THIOL:DISULFIDE INTERCHANGE PROTEIN DSBE"/>
    <property type="match status" value="1"/>
</dbReference>
<reference evidence="7 8" key="1">
    <citation type="submission" date="2019-02" db="EMBL/GenBank/DDBJ databases">
        <title>Deep-cultivation of Planctomycetes and their phenomic and genomic characterization uncovers novel biology.</title>
        <authorList>
            <person name="Wiegand S."/>
            <person name="Jogler M."/>
            <person name="Boedeker C."/>
            <person name="Pinto D."/>
            <person name="Vollmers J."/>
            <person name="Rivas-Marin E."/>
            <person name="Kohn T."/>
            <person name="Peeters S.H."/>
            <person name="Heuer A."/>
            <person name="Rast P."/>
            <person name="Oberbeckmann S."/>
            <person name="Bunk B."/>
            <person name="Jeske O."/>
            <person name="Meyerdierks A."/>
            <person name="Storesund J.E."/>
            <person name="Kallscheuer N."/>
            <person name="Luecker S."/>
            <person name="Lage O.M."/>
            <person name="Pohl T."/>
            <person name="Merkel B.J."/>
            <person name="Hornburger P."/>
            <person name="Mueller R.-W."/>
            <person name="Bruemmer F."/>
            <person name="Labrenz M."/>
            <person name="Spormann A.M."/>
            <person name="Op Den Camp H."/>
            <person name="Overmann J."/>
            <person name="Amann R."/>
            <person name="Jetten M.S.M."/>
            <person name="Mascher T."/>
            <person name="Medema M.H."/>
            <person name="Devos D.P."/>
            <person name="Kaster A.-K."/>
            <person name="Ovreas L."/>
            <person name="Rohde M."/>
            <person name="Galperin M.Y."/>
            <person name="Jogler C."/>
        </authorList>
    </citation>
    <scope>NUCLEOTIDE SEQUENCE [LARGE SCALE GENOMIC DNA]</scope>
    <source>
        <strain evidence="7 8">Pla123a</strain>
    </source>
</reference>
<feature type="chain" id="PRO_5022777432" evidence="5">
    <location>
        <begin position="22"/>
        <end position="1049"/>
    </location>
</feature>
<dbReference type="Gene3D" id="3.40.30.10">
    <property type="entry name" value="Glutaredoxin"/>
    <property type="match status" value="1"/>
</dbReference>
<evidence type="ECO:0000259" key="6">
    <source>
        <dbReference type="PROSITE" id="PS51352"/>
    </source>
</evidence>
<name>A0A5C5YQY6_9BACT</name>
<keyword evidence="3" id="KW-0676">Redox-active center</keyword>
<evidence type="ECO:0000256" key="1">
    <source>
        <dbReference type="ARBA" id="ARBA00004196"/>
    </source>
</evidence>
<dbReference type="InterPro" id="IPR050553">
    <property type="entry name" value="Thioredoxin_ResA/DsbE_sf"/>
</dbReference>
<protein>
    <submittedName>
        <fullName evidence="7">Thiol:disulfide interchange protein CycY</fullName>
    </submittedName>
</protein>
<feature type="compositionally biased region" description="Basic and acidic residues" evidence="4">
    <location>
        <begin position="795"/>
        <end position="805"/>
    </location>
</feature>
<dbReference type="PANTHER" id="PTHR42852:SF17">
    <property type="entry name" value="THIOREDOXIN-LIKE PROTEIN HI_1115"/>
    <property type="match status" value="1"/>
</dbReference>
<dbReference type="AlphaFoldDB" id="A0A5C5YQY6"/>
<keyword evidence="2" id="KW-0201">Cytochrome c-type biogenesis</keyword>
<dbReference type="GO" id="GO:0017004">
    <property type="term" value="P:cytochrome complex assembly"/>
    <property type="evidence" value="ECO:0007669"/>
    <property type="project" value="UniProtKB-KW"/>
</dbReference>
<feature type="domain" description="Thioredoxin" evidence="6">
    <location>
        <begin position="897"/>
        <end position="1043"/>
    </location>
</feature>
<dbReference type="InterPro" id="IPR017937">
    <property type="entry name" value="Thioredoxin_CS"/>
</dbReference>
<evidence type="ECO:0000256" key="2">
    <source>
        <dbReference type="ARBA" id="ARBA00022748"/>
    </source>
</evidence>
<accession>A0A5C5YQY6</accession>
<gene>
    <name evidence="7" type="primary">cycY</name>
    <name evidence="7" type="ORF">Pla123a_19260</name>
</gene>
<evidence type="ECO:0000313" key="8">
    <source>
        <dbReference type="Proteomes" id="UP000318478"/>
    </source>
</evidence>
<keyword evidence="8" id="KW-1185">Reference proteome</keyword>
<comment type="subcellular location">
    <subcellularLocation>
        <location evidence="1">Cell envelope</location>
    </subcellularLocation>
</comment>
<dbReference type="GO" id="GO:0016491">
    <property type="term" value="F:oxidoreductase activity"/>
    <property type="evidence" value="ECO:0007669"/>
    <property type="project" value="InterPro"/>
</dbReference>
<dbReference type="RefSeq" id="WP_146586268.1">
    <property type="nucleotide sequence ID" value="NZ_SJPO01000004.1"/>
</dbReference>
<dbReference type="CDD" id="cd02966">
    <property type="entry name" value="TlpA_like_family"/>
    <property type="match status" value="1"/>
</dbReference>
<sequence length="1049" mass="113153" precursor="true">MPAKLLLKLGVLLLVAAGASAAGPPGTLLLSNGDFLAGEWRDSESAEWIKWQPSFVARPYEFEWSAIGSIAFPPPAEPTPIAGAFRFDLFNGDALIGDLVAVSDERFTIATRLEGQGEPQQLSAPRSLVRSIRRVGSDAGKLRFSGPGDLADWNTIKNVGWVYSRGGIATNIKGASASRDVPLPHLALIEVALSWDKKADFSLELGVTKRRLKAITDGFEIWIQDVNGQPVRVREARNQRQIERERQRDNQVTDAFRLEVVGDNLIAVRETQESADLQPLQQIEPGAGRLQLRLYLDQNNNRLIVTTASGVTLADLHVETPYSPFDSGVQLNNRDGDIRLDRLSITEWNGEPPVSGAVDQSAFQLANGETLRGDLVGFRAADGELLIAAEADASNQPASGDDRDAGQPEPGSDSSDSAEPAVAEPDAEESDSEEPDAKESDAEEPSTQEPRTEDPDAEDMPAQQSPHVVRLDQLVSVVFPTPAGADAYRRAGDATLLTATLQGGVQVTGSPQGLVDRRLRLFCQDFDATIAVPLAMLQSVRVASAGLPATASAAAGAKPSKFPRLETDDVRSVGELAGAPDTDGASCLLWRPFGSRNAEPLLDGVSGRVLFREPPPPKSAEPDKVAAPQPARQRGVLGAIASVFSYTPPKTTKQASAPQPATMYLRAGDKLPCAIERIDDEGVYFSSPFSAAGFAPHKHVKAIELVTRGVDGRLTPDRRDQLLTLPRGQTNNPPTHLLVSTKGDYLRCRLLRVSEETVAVEVRLEELEIDRSRVARIIWFDPPPKDSEEAAAGTGRDEPGDHPRVQAVRRDGVRLTFDLRRLTSPQGEDAPAARLEGVSEVLDECSVSLDDIDLLLMGHRVEQAAAELSYQRWKMKNAILPREPEEGDAGDASASFPLVGEVAPELPLPFFDGGAEPPAKELDLASFQGKVVVLDFWASWCGPCMQVMPVLHKLGEEYADRDVLVVAVNLQDPPEAIAAALDRLGFKPVVALDRDGVAAQRYQVTGIPQTVVINREGVIANVFVGGGAKFEQRLRAAIEAAVQQAKVEE</sequence>
<dbReference type="InterPro" id="IPR036249">
    <property type="entry name" value="Thioredoxin-like_sf"/>
</dbReference>
<organism evidence="7 8">
    <name type="scientific">Posidoniimonas polymericola</name>
    <dbReference type="NCBI Taxonomy" id="2528002"/>
    <lineage>
        <taxon>Bacteria</taxon>
        <taxon>Pseudomonadati</taxon>
        <taxon>Planctomycetota</taxon>
        <taxon>Planctomycetia</taxon>
        <taxon>Pirellulales</taxon>
        <taxon>Lacipirellulaceae</taxon>
        <taxon>Posidoniimonas</taxon>
    </lineage>
</organism>
<dbReference type="EMBL" id="SJPO01000004">
    <property type="protein sequence ID" value="TWT77269.1"/>
    <property type="molecule type" value="Genomic_DNA"/>
</dbReference>
<dbReference type="OrthoDB" id="209942at2"/>
<dbReference type="InterPro" id="IPR013766">
    <property type="entry name" value="Thioredoxin_domain"/>
</dbReference>
<dbReference type="PROSITE" id="PS00194">
    <property type="entry name" value="THIOREDOXIN_1"/>
    <property type="match status" value="1"/>
</dbReference>
<dbReference type="Pfam" id="PF08534">
    <property type="entry name" value="Redoxin"/>
    <property type="match status" value="1"/>
</dbReference>
<evidence type="ECO:0000256" key="3">
    <source>
        <dbReference type="ARBA" id="ARBA00023284"/>
    </source>
</evidence>
<feature type="signal peptide" evidence="5">
    <location>
        <begin position="1"/>
        <end position="21"/>
    </location>
</feature>
<evidence type="ECO:0000313" key="7">
    <source>
        <dbReference type="EMBL" id="TWT77269.1"/>
    </source>
</evidence>
<feature type="region of interest" description="Disordered" evidence="4">
    <location>
        <begin position="391"/>
        <end position="469"/>
    </location>
</feature>
<dbReference type="InterPro" id="IPR013740">
    <property type="entry name" value="Redoxin"/>
</dbReference>
<feature type="region of interest" description="Disordered" evidence="4">
    <location>
        <begin position="785"/>
        <end position="805"/>
    </location>
</feature>
<dbReference type="SUPFAM" id="SSF52833">
    <property type="entry name" value="Thioredoxin-like"/>
    <property type="match status" value="1"/>
</dbReference>
<comment type="caution">
    <text evidence="7">The sequence shown here is derived from an EMBL/GenBank/DDBJ whole genome shotgun (WGS) entry which is preliminary data.</text>
</comment>
<dbReference type="PROSITE" id="PS51352">
    <property type="entry name" value="THIOREDOXIN_2"/>
    <property type="match status" value="1"/>
</dbReference>